<evidence type="ECO:0000256" key="1">
    <source>
        <dbReference type="SAM" id="MobiDB-lite"/>
    </source>
</evidence>
<feature type="compositionally biased region" description="Polar residues" evidence="1">
    <location>
        <begin position="178"/>
        <end position="192"/>
    </location>
</feature>
<feature type="compositionally biased region" description="Polar residues" evidence="1">
    <location>
        <begin position="336"/>
        <end position="352"/>
    </location>
</feature>
<feature type="transmembrane region" description="Helical" evidence="2">
    <location>
        <begin position="12"/>
        <end position="34"/>
    </location>
</feature>
<feature type="region of interest" description="Disordered" evidence="1">
    <location>
        <begin position="412"/>
        <end position="458"/>
    </location>
</feature>
<dbReference type="Proteomes" id="UP000799444">
    <property type="component" value="Unassembled WGS sequence"/>
</dbReference>
<evidence type="ECO:0000313" key="3">
    <source>
        <dbReference type="EMBL" id="KAF2735481.1"/>
    </source>
</evidence>
<keyword evidence="4" id="KW-1185">Reference proteome</keyword>
<feature type="compositionally biased region" description="Polar residues" evidence="1">
    <location>
        <begin position="129"/>
        <end position="139"/>
    </location>
</feature>
<comment type="caution">
    <text evidence="3">The sequence shown here is derived from an EMBL/GenBank/DDBJ whole genome shotgun (WGS) entry which is preliminary data.</text>
</comment>
<reference evidence="3" key="1">
    <citation type="journal article" date="2020" name="Stud. Mycol.">
        <title>101 Dothideomycetes genomes: a test case for predicting lifestyles and emergence of pathogens.</title>
        <authorList>
            <person name="Haridas S."/>
            <person name="Albert R."/>
            <person name="Binder M."/>
            <person name="Bloem J."/>
            <person name="Labutti K."/>
            <person name="Salamov A."/>
            <person name="Andreopoulos B."/>
            <person name="Baker S."/>
            <person name="Barry K."/>
            <person name="Bills G."/>
            <person name="Bluhm B."/>
            <person name="Cannon C."/>
            <person name="Castanera R."/>
            <person name="Culley D."/>
            <person name="Daum C."/>
            <person name="Ezra D."/>
            <person name="Gonzalez J."/>
            <person name="Henrissat B."/>
            <person name="Kuo A."/>
            <person name="Liang C."/>
            <person name="Lipzen A."/>
            <person name="Lutzoni F."/>
            <person name="Magnuson J."/>
            <person name="Mondo S."/>
            <person name="Nolan M."/>
            <person name="Ohm R."/>
            <person name="Pangilinan J."/>
            <person name="Park H.-J."/>
            <person name="Ramirez L."/>
            <person name="Alfaro M."/>
            <person name="Sun H."/>
            <person name="Tritt A."/>
            <person name="Yoshinaga Y."/>
            <person name="Zwiers L.-H."/>
            <person name="Turgeon B."/>
            <person name="Goodwin S."/>
            <person name="Spatafora J."/>
            <person name="Crous P."/>
            <person name="Grigoriev I."/>
        </authorList>
    </citation>
    <scope>NUCLEOTIDE SEQUENCE</scope>
    <source>
        <strain evidence="3">CBS 125425</strain>
    </source>
</reference>
<evidence type="ECO:0000256" key="2">
    <source>
        <dbReference type="SAM" id="Phobius"/>
    </source>
</evidence>
<keyword evidence="2" id="KW-0472">Membrane</keyword>
<feature type="compositionally biased region" description="Basic and acidic residues" evidence="1">
    <location>
        <begin position="425"/>
        <end position="434"/>
    </location>
</feature>
<feature type="region of interest" description="Disordered" evidence="1">
    <location>
        <begin position="310"/>
        <end position="400"/>
    </location>
</feature>
<feature type="region of interest" description="Disordered" evidence="1">
    <location>
        <begin position="97"/>
        <end position="233"/>
    </location>
</feature>
<dbReference type="OrthoDB" id="5426165at2759"/>
<accession>A0A9P4V3L9</accession>
<feature type="compositionally biased region" description="Polar residues" evidence="1">
    <location>
        <begin position="151"/>
        <end position="167"/>
    </location>
</feature>
<protein>
    <submittedName>
        <fullName evidence="3">Uncharacterized protein</fullName>
    </submittedName>
</protein>
<organism evidence="3 4">
    <name type="scientific">Polyplosphaeria fusca</name>
    <dbReference type="NCBI Taxonomy" id="682080"/>
    <lineage>
        <taxon>Eukaryota</taxon>
        <taxon>Fungi</taxon>
        <taxon>Dikarya</taxon>
        <taxon>Ascomycota</taxon>
        <taxon>Pezizomycotina</taxon>
        <taxon>Dothideomycetes</taxon>
        <taxon>Pleosporomycetidae</taxon>
        <taxon>Pleosporales</taxon>
        <taxon>Tetraplosphaeriaceae</taxon>
        <taxon>Polyplosphaeria</taxon>
    </lineage>
</organism>
<dbReference type="AlphaFoldDB" id="A0A9P4V3L9"/>
<keyword evidence="2" id="KW-0812">Transmembrane</keyword>
<sequence length="458" mass="50557">MGKTFFVDWELWQKMTFCLASAMLQVLVIFIGLCKLQYDKHRIRKYSKVDKGKQTQTPEMLEAQPVKQEEKEYVPFGIRAIESGIEVDGVWISRSNTPVGSSRSSIAEGKFPSSRNSSQLELPKAIHGGSSSRASSQTAFDRAVSAERIYASSSRDSSPGRDNSSQARGRVPLPSHAQYCNGNTQRNSTTLNALEGMEASSSQAPNNGQPSASTSGKSSARTSDEADSEYLRLNDGRPYEAAYFNSARGSLAPIDPRTDLDLLQSHRLSHVAETGQLTPRVRKPGNSGEWASVAANLRSPQEISTSNGVDYFVPRQKDPSPPLPPTLSTPDEAPLPSTSKLNLDGHSSNQAKQAVPLLETYQPRPVYSPEAYQPRGPHHEYEDESAHYAVQTTQNSQRDTQILRKVNSGFEILRPGTFGEPPSPEEDKLPNDRRQSKKLQKRRKSSSASRTSHFHEQV</sequence>
<feature type="compositionally biased region" description="Polar residues" evidence="1">
    <location>
        <begin position="390"/>
        <end position="400"/>
    </location>
</feature>
<feature type="compositionally biased region" description="Basic and acidic residues" evidence="1">
    <location>
        <begin position="377"/>
        <end position="386"/>
    </location>
</feature>
<name>A0A9P4V3L9_9PLEO</name>
<dbReference type="PANTHER" id="PTHR40623:SF2">
    <property type="entry name" value="INTEGRAL MEMBRANE PROTEIN"/>
    <property type="match status" value="1"/>
</dbReference>
<dbReference type="PANTHER" id="PTHR40623">
    <property type="entry name" value="INTEGRAL MEMBRANE PROTEIN"/>
    <property type="match status" value="1"/>
</dbReference>
<dbReference type="EMBL" id="ML996135">
    <property type="protein sequence ID" value="KAF2735481.1"/>
    <property type="molecule type" value="Genomic_DNA"/>
</dbReference>
<feature type="compositionally biased region" description="Basic residues" evidence="1">
    <location>
        <begin position="435"/>
        <end position="445"/>
    </location>
</feature>
<evidence type="ECO:0000313" key="4">
    <source>
        <dbReference type="Proteomes" id="UP000799444"/>
    </source>
</evidence>
<feature type="compositionally biased region" description="Polar residues" evidence="1">
    <location>
        <begin position="199"/>
        <end position="221"/>
    </location>
</feature>
<gene>
    <name evidence="3" type="ORF">EJ04DRAFT_534230</name>
</gene>
<keyword evidence="2" id="KW-1133">Transmembrane helix</keyword>
<proteinExistence type="predicted"/>